<feature type="coiled-coil region" evidence="1">
    <location>
        <begin position="232"/>
        <end position="312"/>
    </location>
</feature>
<dbReference type="InterPro" id="IPR043424">
    <property type="entry name" value="BLT-like"/>
</dbReference>
<evidence type="ECO:0000313" key="3">
    <source>
        <dbReference type="EMBL" id="KAJ6849117.1"/>
    </source>
</evidence>
<evidence type="ECO:0000256" key="1">
    <source>
        <dbReference type="SAM" id="Coils"/>
    </source>
</evidence>
<feature type="region of interest" description="Disordered" evidence="2">
    <location>
        <begin position="408"/>
        <end position="490"/>
    </location>
</feature>
<accession>A0AAX6I8A1</accession>
<dbReference type="EMBL" id="JANAVB010003883">
    <property type="protein sequence ID" value="KAJ6849117.1"/>
    <property type="molecule type" value="Genomic_DNA"/>
</dbReference>
<organism evidence="3 4">
    <name type="scientific">Iris pallida</name>
    <name type="common">Sweet iris</name>
    <dbReference type="NCBI Taxonomy" id="29817"/>
    <lineage>
        <taxon>Eukaryota</taxon>
        <taxon>Viridiplantae</taxon>
        <taxon>Streptophyta</taxon>
        <taxon>Embryophyta</taxon>
        <taxon>Tracheophyta</taxon>
        <taxon>Spermatophyta</taxon>
        <taxon>Magnoliopsida</taxon>
        <taxon>Liliopsida</taxon>
        <taxon>Asparagales</taxon>
        <taxon>Iridaceae</taxon>
        <taxon>Iridoideae</taxon>
        <taxon>Irideae</taxon>
        <taxon>Iris</taxon>
    </lineage>
</organism>
<proteinExistence type="predicted"/>
<dbReference type="PANTHER" id="PTHR31071">
    <property type="entry name" value="GB|AAF24581.1"/>
    <property type="match status" value="1"/>
</dbReference>
<name>A0AAX6I8A1_IRIPA</name>
<reference evidence="3" key="2">
    <citation type="submission" date="2023-04" db="EMBL/GenBank/DDBJ databases">
        <authorList>
            <person name="Bruccoleri R.E."/>
            <person name="Oakeley E.J."/>
            <person name="Faust A.-M."/>
            <person name="Dessus-Babus S."/>
            <person name="Altorfer M."/>
            <person name="Burckhardt D."/>
            <person name="Oertli M."/>
            <person name="Naumann U."/>
            <person name="Petersen F."/>
            <person name="Wong J."/>
        </authorList>
    </citation>
    <scope>NUCLEOTIDE SEQUENCE</scope>
    <source>
        <strain evidence="3">GSM-AAB239-AS_SAM_17_03QT</strain>
        <tissue evidence="3">Leaf</tissue>
    </source>
</reference>
<feature type="region of interest" description="Disordered" evidence="2">
    <location>
        <begin position="1"/>
        <end position="71"/>
    </location>
</feature>
<dbReference type="PANTHER" id="PTHR31071:SF2">
    <property type="entry name" value="ACTIN CYTOSKELETON-REGULATORY COMPLEX PAN-LIKE PROTEIN"/>
    <property type="match status" value="1"/>
</dbReference>
<dbReference type="AlphaFoldDB" id="A0AAX6I8A1"/>
<keyword evidence="1" id="KW-0175">Coiled coil</keyword>
<protein>
    <submittedName>
        <fullName evidence="3">Uncharacterized protein</fullName>
    </submittedName>
</protein>
<reference evidence="3" key="1">
    <citation type="journal article" date="2023" name="GigaByte">
        <title>Genome assembly of the bearded iris, Iris pallida Lam.</title>
        <authorList>
            <person name="Bruccoleri R.E."/>
            <person name="Oakeley E.J."/>
            <person name="Faust A.M.E."/>
            <person name="Altorfer M."/>
            <person name="Dessus-Babus S."/>
            <person name="Burckhardt D."/>
            <person name="Oertli M."/>
            <person name="Naumann U."/>
            <person name="Petersen F."/>
            <person name="Wong J."/>
        </authorList>
    </citation>
    <scope>NUCLEOTIDE SEQUENCE</scope>
    <source>
        <strain evidence="3">GSM-AAB239-AS_SAM_17_03QT</strain>
    </source>
</reference>
<sequence>MRRAAAKTSPDPAPNPTRNHPNSRRRVRNPVARFPSASTPLLQWKLEDPLPGPDPPTKARDPQNAAERASARKLAAGMWRSEFQEIEPGLAQLQVPHSLKHGSNPKVLNSRKFQSSAAALPNPSLERATKWDAECSKPSEEVHQSFDHLKLLMDQEMTKASTVEAKLKAELNWARGRIMELEAKHHSSSKKVESFLKKHTEEKASWRTREHEKIRAVIDGMRGDLSVERKNRRRTEVLNAKLIEELAEAKKSAKRYLQDYEKEKKARELVEEVCNELAKEVGEDRMEAEETKREAVRVREELEEERKMLQMAEVWREERVQMKLIDAKQAVEERCSRLKGLQMELEEFLSSRNRASSAEEDDGAEIREAELLIEAVAEAVKMQEMNAFSYQPPPASEDILAIFEELQQRGEERPNERVVETCHDGGSPASGGASDDSAASPATDIFLGKPTNESCCGDEEDGSEWETLSNSGEGSDESDGETSNEASRRKDNCLLEPRIYKKTPVVVVAVGEAAADGRVSKGGLSEADLGLPKLEHWGSSPESANPDAAVARGAKGCIEWPCGSVHKHSLKAKLLEARLECNKFQIRHVIKQKS</sequence>
<evidence type="ECO:0000313" key="4">
    <source>
        <dbReference type="Proteomes" id="UP001140949"/>
    </source>
</evidence>
<gene>
    <name evidence="3" type="ORF">M6B38_271450</name>
</gene>
<evidence type="ECO:0000256" key="2">
    <source>
        <dbReference type="SAM" id="MobiDB-lite"/>
    </source>
</evidence>
<feature type="compositionally biased region" description="Low complexity" evidence="2">
    <location>
        <begin position="424"/>
        <end position="442"/>
    </location>
</feature>
<comment type="caution">
    <text evidence="3">The sequence shown here is derived from an EMBL/GenBank/DDBJ whole genome shotgun (WGS) entry which is preliminary data.</text>
</comment>
<keyword evidence="4" id="KW-1185">Reference proteome</keyword>
<feature type="compositionally biased region" description="Basic and acidic residues" evidence="2">
    <location>
        <begin position="408"/>
        <end position="423"/>
    </location>
</feature>
<dbReference type="Proteomes" id="UP001140949">
    <property type="component" value="Unassembled WGS sequence"/>
</dbReference>